<comment type="subunit">
    <text evidence="2 7">Heterodimer of SbcC and SbcD.</text>
</comment>
<evidence type="ECO:0000256" key="3">
    <source>
        <dbReference type="ARBA" id="ARBA00013365"/>
    </source>
</evidence>
<evidence type="ECO:0000313" key="12">
    <source>
        <dbReference type="Proteomes" id="UP000265808"/>
    </source>
</evidence>
<accession>A0A415HGU0</accession>
<keyword evidence="7" id="KW-0233">DNA recombination</keyword>
<name>A0A415HGU0_9FIRM</name>
<evidence type="ECO:0000256" key="2">
    <source>
        <dbReference type="ARBA" id="ARBA00011322"/>
    </source>
</evidence>
<evidence type="ECO:0000313" key="13">
    <source>
        <dbReference type="Proteomes" id="UP000284267"/>
    </source>
</evidence>
<evidence type="ECO:0000313" key="11">
    <source>
        <dbReference type="EMBL" id="RHK91972.1"/>
    </source>
</evidence>
<dbReference type="InterPro" id="IPR026843">
    <property type="entry name" value="SbcD_C"/>
</dbReference>
<dbReference type="EMBL" id="QROE01000014">
    <property type="protein sequence ID" value="RHK91972.1"/>
    <property type="molecule type" value="Genomic_DNA"/>
</dbReference>
<evidence type="ECO:0000256" key="5">
    <source>
        <dbReference type="ARBA" id="ARBA00022801"/>
    </source>
</evidence>
<keyword evidence="7" id="KW-0235">DNA replication</keyword>
<dbReference type="InterPro" id="IPR029052">
    <property type="entry name" value="Metallo-depent_PP-like"/>
</dbReference>
<reference evidence="12 13" key="1">
    <citation type="submission" date="2018-08" db="EMBL/GenBank/DDBJ databases">
        <title>A genome reference for cultivated species of the human gut microbiota.</title>
        <authorList>
            <person name="Zou Y."/>
            <person name="Xue W."/>
            <person name="Luo G."/>
        </authorList>
    </citation>
    <scope>NUCLEOTIDE SEQUENCE [LARGE SCALE GENOMIC DNA]</scope>
    <source>
        <strain evidence="11 13">AF39-4</strain>
        <strain evidence="10 12">AM37-4AC</strain>
    </source>
</reference>
<comment type="caution">
    <text evidence="11">The sequence shown here is derived from an EMBL/GenBank/DDBJ whole genome shotgun (WGS) entry which is preliminary data.</text>
</comment>
<dbReference type="SUPFAM" id="SSF56300">
    <property type="entry name" value="Metallo-dependent phosphatases"/>
    <property type="match status" value="1"/>
</dbReference>
<evidence type="ECO:0000256" key="1">
    <source>
        <dbReference type="ARBA" id="ARBA00010555"/>
    </source>
</evidence>
<feature type="domain" description="Calcineurin-like phosphoesterase" evidence="8">
    <location>
        <begin position="24"/>
        <end position="253"/>
    </location>
</feature>
<dbReference type="Proteomes" id="UP000265808">
    <property type="component" value="Unassembled WGS sequence"/>
</dbReference>
<dbReference type="GO" id="GO:0006260">
    <property type="term" value="P:DNA replication"/>
    <property type="evidence" value="ECO:0007669"/>
    <property type="project" value="UniProtKB-KW"/>
</dbReference>
<keyword evidence="4 7" id="KW-0540">Nuclease</keyword>
<proteinExistence type="inferred from homology"/>
<evidence type="ECO:0000259" key="9">
    <source>
        <dbReference type="Pfam" id="PF12320"/>
    </source>
</evidence>
<dbReference type="Pfam" id="PF00149">
    <property type="entry name" value="Metallophos"/>
    <property type="match status" value="1"/>
</dbReference>
<protein>
    <recommendedName>
        <fullName evidence="3 7">Nuclease SbcCD subunit D</fullName>
    </recommendedName>
</protein>
<evidence type="ECO:0000256" key="7">
    <source>
        <dbReference type="RuleBase" id="RU363069"/>
    </source>
</evidence>
<dbReference type="InterPro" id="IPR004843">
    <property type="entry name" value="Calcineurin-like_PHP"/>
</dbReference>
<dbReference type="Proteomes" id="UP000284267">
    <property type="component" value="Unassembled WGS sequence"/>
</dbReference>
<organism evidence="11 13">
    <name type="scientific">Blautia obeum</name>
    <dbReference type="NCBI Taxonomy" id="40520"/>
    <lineage>
        <taxon>Bacteria</taxon>
        <taxon>Bacillati</taxon>
        <taxon>Bacillota</taxon>
        <taxon>Clostridia</taxon>
        <taxon>Lachnospirales</taxon>
        <taxon>Lachnospiraceae</taxon>
        <taxon>Blautia</taxon>
    </lineage>
</organism>
<feature type="domain" description="Nuclease SbcCD subunit D C-terminal" evidence="9">
    <location>
        <begin position="302"/>
        <end position="384"/>
    </location>
</feature>
<dbReference type="InterPro" id="IPR041796">
    <property type="entry name" value="Mre11_N"/>
</dbReference>
<dbReference type="InterPro" id="IPR050535">
    <property type="entry name" value="DNA_Repair-Maintenance_Comp"/>
</dbReference>
<dbReference type="GO" id="GO:0008408">
    <property type="term" value="F:3'-5' exonuclease activity"/>
    <property type="evidence" value="ECO:0007669"/>
    <property type="project" value="InterPro"/>
</dbReference>
<evidence type="ECO:0000256" key="6">
    <source>
        <dbReference type="ARBA" id="ARBA00022839"/>
    </source>
</evidence>
<dbReference type="Gene3D" id="3.60.21.10">
    <property type="match status" value="1"/>
</dbReference>
<dbReference type="NCBIfam" id="TIGR00619">
    <property type="entry name" value="sbcd"/>
    <property type="match status" value="1"/>
</dbReference>
<keyword evidence="5 7" id="KW-0378">Hydrolase</keyword>
<dbReference type="PANTHER" id="PTHR30337">
    <property type="entry name" value="COMPONENT OF ATP-DEPENDENT DSDNA EXONUCLEASE"/>
    <property type="match status" value="1"/>
</dbReference>
<dbReference type="InterPro" id="IPR004593">
    <property type="entry name" value="SbcD"/>
</dbReference>
<keyword evidence="6 7" id="KW-0269">Exonuclease</keyword>
<evidence type="ECO:0000259" key="8">
    <source>
        <dbReference type="Pfam" id="PF00149"/>
    </source>
</evidence>
<dbReference type="GO" id="GO:0006310">
    <property type="term" value="P:DNA recombination"/>
    <property type="evidence" value="ECO:0007669"/>
    <property type="project" value="UniProtKB-KW"/>
</dbReference>
<keyword evidence="7" id="KW-0255">Endonuclease</keyword>
<dbReference type="PANTHER" id="PTHR30337:SF0">
    <property type="entry name" value="NUCLEASE SBCCD SUBUNIT D"/>
    <property type="match status" value="1"/>
</dbReference>
<dbReference type="CDD" id="cd00840">
    <property type="entry name" value="MPP_Mre11_N"/>
    <property type="match status" value="1"/>
</dbReference>
<evidence type="ECO:0000313" key="10">
    <source>
        <dbReference type="EMBL" id="RHC02972.1"/>
    </source>
</evidence>
<comment type="similarity">
    <text evidence="1 7">Belongs to the SbcD family.</text>
</comment>
<dbReference type="EMBL" id="QSHL01000016">
    <property type="protein sequence ID" value="RHC02972.1"/>
    <property type="molecule type" value="Genomic_DNA"/>
</dbReference>
<gene>
    <name evidence="7" type="primary">sbcD</name>
    <name evidence="11" type="ORF">DW040_17390</name>
    <name evidence="10" type="ORF">DW859_15810</name>
</gene>
<dbReference type="GO" id="GO:0004519">
    <property type="term" value="F:endonuclease activity"/>
    <property type="evidence" value="ECO:0007669"/>
    <property type="project" value="UniProtKB-KW"/>
</dbReference>
<sequence length="405" mass="46427">MQSNNRNVMIYVEAKRLTEKELCMKFFHLSDLHIGLKLMNRDLREDQEYILNEITELAKRECPDAVVIAGDIYDKAVPSAEAVEIFDQFLEKLTESVPDAVIMMISGNHDSAPRVDCFRKVLSRQKVYMIGQPPRTETEYIEKVTLKDESGKVNFYLLPFVKPSMVKQIVGTDEKGNNLSYNETLHKLIEREKINLEERNILVSHQFYLPAGKRAEDIERMDSEMRTVGNIDEVSADVLDKFDYAALGHIHKPMKVGSEVFHYCGTPLACSVSEAEQEKGVIMVEMDAKGAVSTTVLPLKPLRKVKVVKGTLEDVLKENCTDYVTVILTDKADLDVIDMQERIRLAFPNLLEIRRENQRKTDYTRTLQTEELLDPYELCCSFLKDLDEEEKMILQDVLHTVQGVK</sequence>
<dbReference type="AlphaFoldDB" id="A0A415HGU0"/>
<comment type="function">
    <text evidence="7">SbcCD cleaves DNA hairpin structures. These structures can inhibit DNA replication and are intermediates in certain DNA recombination reactions. The complex acts as a 3'-&gt;5' double strand exonuclease that can open hairpins. It also has a 5' single-strand endonuclease activity.</text>
</comment>
<evidence type="ECO:0000256" key="4">
    <source>
        <dbReference type="ARBA" id="ARBA00022722"/>
    </source>
</evidence>
<dbReference type="Pfam" id="PF12320">
    <property type="entry name" value="SbcD_C"/>
    <property type="match status" value="1"/>
</dbReference>